<dbReference type="InterPro" id="IPR026265">
    <property type="entry name" value="LptC"/>
</dbReference>
<dbReference type="GO" id="GO:0017089">
    <property type="term" value="F:glycolipid transfer activity"/>
    <property type="evidence" value="ECO:0007669"/>
    <property type="project" value="TreeGrafter"/>
</dbReference>
<dbReference type="Gene3D" id="2.60.450.10">
    <property type="entry name" value="Lipopolysaccharide (LPS) transport protein A like domain"/>
    <property type="match status" value="1"/>
</dbReference>
<dbReference type="NCBIfam" id="TIGR04409">
    <property type="entry name" value="LptC_YrbK"/>
    <property type="match status" value="1"/>
</dbReference>
<dbReference type="GO" id="GO:0015221">
    <property type="term" value="F:lipopolysaccharide transmembrane transporter activity"/>
    <property type="evidence" value="ECO:0007669"/>
    <property type="project" value="InterPro"/>
</dbReference>
<dbReference type="OrthoDB" id="5452243at2"/>
<dbReference type="GO" id="GO:0005886">
    <property type="term" value="C:plasma membrane"/>
    <property type="evidence" value="ECO:0007669"/>
    <property type="project" value="InterPro"/>
</dbReference>
<keyword evidence="4 6" id="KW-1133">Transmembrane helix</keyword>
<proteinExistence type="predicted"/>
<evidence type="ECO:0000256" key="4">
    <source>
        <dbReference type="ARBA" id="ARBA00022989"/>
    </source>
</evidence>
<evidence type="ECO:0000313" key="7">
    <source>
        <dbReference type="EMBL" id="KAB1443753.1"/>
    </source>
</evidence>
<protein>
    <submittedName>
        <fullName evidence="7">LPS export ABC transporter periplasmic protein LptC</fullName>
    </submittedName>
</protein>
<dbReference type="InterPro" id="IPR052363">
    <property type="entry name" value="LPS_export_LptC"/>
</dbReference>
<dbReference type="Pfam" id="PF06835">
    <property type="entry name" value="LptC"/>
    <property type="match status" value="1"/>
</dbReference>
<keyword evidence="3 6" id="KW-0812">Transmembrane</keyword>
<evidence type="ECO:0000256" key="6">
    <source>
        <dbReference type="SAM" id="Phobius"/>
    </source>
</evidence>
<keyword evidence="2" id="KW-0997">Cell inner membrane</keyword>
<keyword evidence="5 6" id="KW-0472">Membrane</keyword>
<accession>A0A6N6N797</accession>
<dbReference type="PANTHER" id="PTHR37481">
    <property type="entry name" value="LIPOPOLYSACCHARIDE EXPORT SYSTEM PROTEIN LPTC"/>
    <property type="match status" value="1"/>
</dbReference>
<dbReference type="EMBL" id="WAIE01000001">
    <property type="protein sequence ID" value="KAB1443753.1"/>
    <property type="molecule type" value="Genomic_DNA"/>
</dbReference>
<reference evidence="7 8" key="1">
    <citation type="journal article" date="2017" name="Int. J. Syst. Evol. Microbiol.">
        <title>Desulfovibrio senegalensis sp. nov., a mesophilic sulfate reducer isolated from marine sediment.</title>
        <authorList>
            <person name="Thioye A."/>
            <person name="Gam Z.B.A."/>
            <person name="Mbengue M."/>
            <person name="Cayol J.L."/>
            <person name="Joseph-Bartoli M."/>
            <person name="Toure-Kane C."/>
            <person name="Labat M."/>
        </authorList>
    </citation>
    <scope>NUCLEOTIDE SEQUENCE [LARGE SCALE GENOMIC DNA]</scope>
    <source>
        <strain evidence="7 8">DSM 101509</strain>
    </source>
</reference>
<name>A0A6N6N797_9BACT</name>
<evidence type="ECO:0000256" key="3">
    <source>
        <dbReference type="ARBA" id="ARBA00022692"/>
    </source>
</evidence>
<keyword evidence="8" id="KW-1185">Reference proteome</keyword>
<dbReference type="AlphaFoldDB" id="A0A6N6N797"/>
<keyword evidence="1" id="KW-1003">Cell membrane</keyword>
<comment type="caution">
    <text evidence="7">The sequence shown here is derived from an EMBL/GenBank/DDBJ whole genome shotgun (WGS) entry which is preliminary data.</text>
</comment>
<dbReference type="PANTHER" id="PTHR37481:SF1">
    <property type="entry name" value="LIPOPOLYSACCHARIDE EXPORT SYSTEM PROTEIN LPTC"/>
    <property type="match status" value="1"/>
</dbReference>
<dbReference type="Proteomes" id="UP000438699">
    <property type="component" value="Unassembled WGS sequence"/>
</dbReference>
<dbReference type="InterPro" id="IPR010664">
    <property type="entry name" value="LipoPS_assembly_LptC-rel"/>
</dbReference>
<gene>
    <name evidence="7" type="primary">lptC</name>
    <name evidence="7" type="ORF">F8A88_05830</name>
</gene>
<evidence type="ECO:0000256" key="1">
    <source>
        <dbReference type="ARBA" id="ARBA00022475"/>
    </source>
</evidence>
<evidence type="ECO:0000256" key="5">
    <source>
        <dbReference type="ARBA" id="ARBA00023136"/>
    </source>
</evidence>
<dbReference type="GO" id="GO:0030288">
    <property type="term" value="C:outer membrane-bounded periplasmic space"/>
    <property type="evidence" value="ECO:0007669"/>
    <property type="project" value="TreeGrafter"/>
</dbReference>
<evidence type="ECO:0000313" key="8">
    <source>
        <dbReference type="Proteomes" id="UP000438699"/>
    </source>
</evidence>
<organism evidence="7 8">
    <name type="scientific">Pseudodesulfovibrio senegalensis</name>
    <dbReference type="NCBI Taxonomy" id="1721087"/>
    <lineage>
        <taxon>Bacteria</taxon>
        <taxon>Pseudomonadati</taxon>
        <taxon>Thermodesulfobacteriota</taxon>
        <taxon>Desulfovibrionia</taxon>
        <taxon>Desulfovibrionales</taxon>
        <taxon>Desulfovibrionaceae</taxon>
    </lineage>
</organism>
<sequence length="203" mass="22689">MNLRPIFLWGAVFLCGLIFGYLVKEFVHTETKDMPATRTAPAERTERPVLEDADVEATDIELVQGKDGALQWKLQAREAKYDQDRKLVTVEMPQLTAFFGEDRQEVFIRADSGDIDQKNDNLTLWDNIDGRFGMFALKAQHFDYIGAIGKVFLKGGVSVHRPDLSVNATAVEIDIVTRELIAAGGVEATIIPQSLETGFEQEN</sequence>
<feature type="transmembrane region" description="Helical" evidence="6">
    <location>
        <begin position="6"/>
        <end position="23"/>
    </location>
</feature>
<evidence type="ECO:0000256" key="2">
    <source>
        <dbReference type="ARBA" id="ARBA00022519"/>
    </source>
</evidence>